<evidence type="ECO:0000313" key="1">
    <source>
        <dbReference type="EMBL" id="GKV18221.1"/>
    </source>
</evidence>
<dbReference type="EMBL" id="BPVZ01000049">
    <property type="protein sequence ID" value="GKV18221.1"/>
    <property type="molecule type" value="Genomic_DNA"/>
</dbReference>
<protein>
    <submittedName>
        <fullName evidence="1">Uncharacterized protein</fullName>
    </submittedName>
</protein>
<dbReference type="Proteomes" id="UP001054252">
    <property type="component" value="Unassembled WGS sequence"/>
</dbReference>
<sequence length="38" mass="4092">MVHPRVSSLESPSVASLSTPIKTGNKYINLTSLHLLIS</sequence>
<dbReference type="AlphaFoldDB" id="A0AAV5K522"/>
<evidence type="ECO:0000313" key="2">
    <source>
        <dbReference type="Proteomes" id="UP001054252"/>
    </source>
</evidence>
<name>A0AAV5K522_9ROSI</name>
<proteinExistence type="predicted"/>
<keyword evidence="2" id="KW-1185">Reference proteome</keyword>
<reference evidence="1 2" key="1">
    <citation type="journal article" date="2021" name="Commun. Biol.">
        <title>The genome of Shorea leprosula (Dipterocarpaceae) highlights the ecological relevance of drought in aseasonal tropical rainforests.</title>
        <authorList>
            <person name="Ng K.K.S."/>
            <person name="Kobayashi M.J."/>
            <person name="Fawcett J.A."/>
            <person name="Hatakeyama M."/>
            <person name="Paape T."/>
            <person name="Ng C.H."/>
            <person name="Ang C.C."/>
            <person name="Tnah L.H."/>
            <person name="Lee C.T."/>
            <person name="Nishiyama T."/>
            <person name="Sese J."/>
            <person name="O'Brien M.J."/>
            <person name="Copetti D."/>
            <person name="Mohd Noor M.I."/>
            <person name="Ong R.C."/>
            <person name="Putra M."/>
            <person name="Sireger I.Z."/>
            <person name="Indrioko S."/>
            <person name="Kosugi Y."/>
            <person name="Izuno A."/>
            <person name="Isagi Y."/>
            <person name="Lee S.L."/>
            <person name="Shimizu K.K."/>
        </authorList>
    </citation>
    <scope>NUCLEOTIDE SEQUENCE [LARGE SCALE GENOMIC DNA]</scope>
    <source>
        <strain evidence="1">214</strain>
    </source>
</reference>
<gene>
    <name evidence="1" type="ORF">SLEP1_g28634</name>
</gene>
<accession>A0AAV5K522</accession>
<comment type="caution">
    <text evidence="1">The sequence shown here is derived from an EMBL/GenBank/DDBJ whole genome shotgun (WGS) entry which is preliminary data.</text>
</comment>
<organism evidence="1 2">
    <name type="scientific">Rubroshorea leprosula</name>
    <dbReference type="NCBI Taxonomy" id="152421"/>
    <lineage>
        <taxon>Eukaryota</taxon>
        <taxon>Viridiplantae</taxon>
        <taxon>Streptophyta</taxon>
        <taxon>Embryophyta</taxon>
        <taxon>Tracheophyta</taxon>
        <taxon>Spermatophyta</taxon>
        <taxon>Magnoliopsida</taxon>
        <taxon>eudicotyledons</taxon>
        <taxon>Gunneridae</taxon>
        <taxon>Pentapetalae</taxon>
        <taxon>rosids</taxon>
        <taxon>malvids</taxon>
        <taxon>Malvales</taxon>
        <taxon>Dipterocarpaceae</taxon>
        <taxon>Rubroshorea</taxon>
    </lineage>
</organism>